<evidence type="ECO:0000313" key="1">
    <source>
        <dbReference type="EMBL" id="MEL0604073.1"/>
    </source>
</evidence>
<reference evidence="1" key="1">
    <citation type="submission" date="2024-02" db="EMBL/GenBank/DDBJ databases">
        <title>Bacteria isolated from the canopy kelp, Nereocystis luetkeana.</title>
        <authorList>
            <person name="Pfister C.A."/>
            <person name="Younker I.T."/>
            <person name="Light S.H."/>
        </authorList>
    </citation>
    <scope>NUCLEOTIDE SEQUENCE</scope>
    <source>
        <strain evidence="1">TN.2.01</strain>
    </source>
</reference>
<comment type="caution">
    <text evidence="1">The sequence shown here is derived from an EMBL/GenBank/DDBJ whole genome shotgun (WGS) entry which is preliminary data.</text>
</comment>
<gene>
    <name evidence="1" type="ORF">V6250_07830</name>
</gene>
<name>A0ACC6R2S7_9GAMM</name>
<accession>A0ACC6R2S7</accession>
<proteinExistence type="predicted"/>
<organism evidence="1 2">
    <name type="scientific">Pseudoalteromonas undina</name>
    <dbReference type="NCBI Taxonomy" id="43660"/>
    <lineage>
        <taxon>Bacteria</taxon>
        <taxon>Pseudomonadati</taxon>
        <taxon>Pseudomonadota</taxon>
        <taxon>Gammaproteobacteria</taxon>
        <taxon>Alteromonadales</taxon>
        <taxon>Pseudoalteromonadaceae</taxon>
        <taxon>Pseudoalteromonas</taxon>
    </lineage>
</organism>
<sequence length="297" mass="33131">MIKTEDLTSFLAVVEYGSFSKAARSEGMQIATLSRAISRLEADLKTTLFNRTTRKVVLTEEGHLFKAHAQQAIHSIKLGIQELKVNQGQPSGKLKVDAALPFMVSQLVPLIESFKRLYPKIIIELSTNDSVIDLLENKVDVAFRVGEPENSTLRAKFLGYSPLCIVASPTYLAEFGTPKRCTDLDHHNLLGFTNSAHLNNWYLNDKSFSPEVMPIANSGEILKHLCINGVGVIALSYYMVREELAKGTLVEVLPKAIEHPNRRESVHAVYYKQSALASRISIFLDYVKPRLNLSSDN</sequence>
<dbReference type="EMBL" id="JBAKAX010000006">
    <property type="protein sequence ID" value="MEL0604073.1"/>
    <property type="molecule type" value="Genomic_DNA"/>
</dbReference>
<protein>
    <submittedName>
        <fullName evidence="1">LysR family transcriptional regulator</fullName>
    </submittedName>
</protein>
<keyword evidence="2" id="KW-1185">Reference proteome</keyword>
<evidence type="ECO:0000313" key="2">
    <source>
        <dbReference type="Proteomes" id="UP001374952"/>
    </source>
</evidence>
<dbReference type="Proteomes" id="UP001374952">
    <property type="component" value="Unassembled WGS sequence"/>
</dbReference>